<reference evidence="5" key="3">
    <citation type="submission" date="2015-06" db="UniProtKB">
        <authorList>
            <consortium name="EnsemblProtists"/>
        </authorList>
    </citation>
    <scope>IDENTIFICATION</scope>
</reference>
<dbReference type="KEGG" id="gtt:GUITHDRAFT_150007"/>
<evidence type="ECO:0000256" key="1">
    <source>
        <dbReference type="ARBA" id="ARBA00022803"/>
    </source>
</evidence>
<comment type="similarity">
    <text evidence="2">Belongs to the APC3/CDC27 family.</text>
</comment>
<dbReference type="PANTHER" id="PTHR12558">
    <property type="entry name" value="CELL DIVISION CYCLE 16,23,27"/>
    <property type="match status" value="1"/>
</dbReference>
<dbReference type="GeneID" id="17311186"/>
<feature type="compositionally biased region" description="Basic and acidic residues" evidence="3">
    <location>
        <begin position="283"/>
        <end position="301"/>
    </location>
</feature>
<sequence>MSESPGDLENIKPGMVGPHSPSSKSLLSLLGDSEDKEELKANADKLCLHASRFMQEKNLDAASNIYTKILKADQDNIKALHGLAILNHKRGMFDVARCLYVRSLAIQPNMYRTLYNLARLEHECNAYEAAAKYYGKALELGCDREIRCNSLAYLGLLHQSVWEDLARAKELYQQSLALDAQHVRTLDHFSALLVLQGCPEEAKEQHNLVMQLQPNHGESWCAYANSLFSGELMFSTSPSLPKAEKGFGKRTWFQKLRQRWKRSNTDEEPVQYRQSAEFNGFPSKREEDSEHLGMDRSMHGL</sequence>
<dbReference type="PANTHER" id="PTHR12558:SF13">
    <property type="entry name" value="CELL DIVISION CYCLE PROTEIN 27 HOMOLOG"/>
    <property type="match status" value="1"/>
</dbReference>
<gene>
    <name evidence="4" type="ORF">GUITHDRAFT_150007</name>
</gene>
<dbReference type="Pfam" id="PF13181">
    <property type="entry name" value="TPR_8"/>
    <property type="match status" value="1"/>
</dbReference>
<dbReference type="EnsemblProtists" id="EKX54423">
    <property type="protein sequence ID" value="EKX54423"/>
    <property type="gene ID" value="GUITHDRAFT_150007"/>
</dbReference>
<dbReference type="Gene3D" id="1.25.40.10">
    <property type="entry name" value="Tetratricopeptide repeat domain"/>
    <property type="match status" value="2"/>
</dbReference>
<dbReference type="OMA" id="DERIYQA"/>
<evidence type="ECO:0000256" key="2">
    <source>
        <dbReference type="ARBA" id="ARBA00038210"/>
    </source>
</evidence>
<protein>
    <submittedName>
        <fullName evidence="4 5">Uncharacterized protein</fullName>
    </submittedName>
</protein>
<dbReference type="InterPro" id="IPR019734">
    <property type="entry name" value="TPR_rpt"/>
</dbReference>
<dbReference type="Proteomes" id="UP000011087">
    <property type="component" value="Unassembled WGS sequence"/>
</dbReference>
<dbReference type="InterPro" id="IPR011990">
    <property type="entry name" value="TPR-like_helical_dom_sf"/>
</dbReference>
<evidence type="ECO:0000313" key="6">
    <source>
        <dbReference type="Proteomes" id="UP000011087"/>
    </source>
</evidence>
<evidence type="ECO:0000256" key="3">
    <source>
        <dbReference type="SAM" id="MobiDB-lite"/>
    </source>
</evidence>
<dbReference type="SUPFAM" id="SSF48452">
    <property type="entry name" value="TPR-like"/>
    <property type="match status" value="1"/>
</dbReference>
<reference evidence="6" key="2">
    <citation type="submission" date="2012-11" db="EMBL/GenBank/DDBJ databases">
        <authorList>
            <person name="Kuo A."/>
            <person name="Curtis B.A."/>
            <person name="Tanifuji G."/>
            <person name="Burki F."/>
            <person name="Gruber A."/>
            <person name="Irimia M."/>
            <person name="Maruyama S."/>
            <person name="Arias M.C."/>
            <person name="Ball S.G."/>
            <person name="Gile G.H."/>
            <person name="Hirakawa Y."/>
            <person name="Hopkins J.F."/>
            <person name="Rensing S.A."/>
            <person name="Schmutz J."/>
            <person name="Symeonidi A."/>
            <person name="Elias M."/>
            <person name="Eveleigh R.J."/>
            <person name="Herman E.K."/>
            <person name="Klute M.J."/>
            <person name="Nakayama T."/>
            <person name="Obornik M."/>
            <person name="Reyes-Prieto A."/>
            <person name="Armbrust E.V."/>
            <person name="Aves S.J."/>
            <person name="Beiko R.G."/>
            <person name="Coutinho P."/>
            <person name="Dacks J.B."/>
            <person name="Durnford D.G."/>
            <person name="Fast N.M."/>
            <person name="Green B.R."/>
            <person name="Grisdale C."/>
            <person name="Hempe F."/>
            <person name="Henrissat B."/>
            <person name="Hoppner M.P."/>
            <person name="Ishida K.-I."/>
            <person name="Kim E."/>
            <person name="Koreny L."/>
            <person name="Kroth P.G."/>
            <person name="Liu Y."/>
            <person name="Malik S.-B."/>
            <person name="Maier U.G."/>
            <person name="McRose D."/>
            <person name="Mock T."/>
            <person name="Neilson J.A."/>
            <person name="Onodera N.T."/>
            <person name="Poole A.M."/>
            <person name="Pritham E.J."/>
            <person name="Richards T.A."/>
            <person name="Rocap G."/>
            <person name="Roy S.W."/>
            <person name="Sarai C."/>
            <person name="Schaack S."/>
            <person name="Shirato S."/>
            <person name="Slamovits C.H."/>
            <person name="Spencer D.F."/>
            <person name="Suzuki S."/>
            <person name="Worden A.Z."/>
            <person name="Zauner S."/>
            <person name="Barry K."/>
            <person name="Bell C."/>
            <person name="Bharti A.K."/>
            <person name="Crow J.A."/>
            <person name="Grimwood J."/>
            <person name="Kramer R."/>
            <person name="Lindquist E."/>
            <person name="Lucas S."/>
            <person name="Salamov A."/>
            <person name="McFadden G.I."/>
            <person name="Lane C.E."/>
            <person name="Keeling P.J."/>
            <person name="Gray M.W."/>
            <person name="Grigoriev I.V."/>
            <person name="Archibald J.M."/>
        </authorList>
    </citation>
    <scope>NUCLEOTIDE SEQUENCE</scope>
    <source>
        <strain evidence="6">CCMP2712</strain>
    </source>
</reference>
<keyword evidence="1" id="KW-0802">TPR repeat</keyword>
<dbReference type="EMBL" id="JH992967">
    <property type="protein sequence ID" value="EKX54423.1"/>
    <property type="molecule type" value="Genomic_DNA"/>
</dbReference>
<dbReference type="SMART" id="SM00028">
    <property type="entry name" value="TPR"/>
    <property type="match status" value="5"/>
</dbReference>
<feature type="region of interest" description="Disordered" evidence="3">
    <location>
        <begin position="264"/>
        <end position="301"/>
    </location>
</feature>
<accession>L1K233</accession>
<keyword evidence="6" id="KW-1185">Reference proteome</keyword>
<organism evidence="4">
    <name type="scientific">Guillardia theta (strain CCMP2712)</name>
    <name type="common">Cryptophyte</name>
    <dbReference type="NCBI Taxonomy" id="905079"/>
    <lineage>
        <taxon>Eukaryota</taxon>
        <taxon>Cryptophyceae</taxon>
        <taxon>Pyrenomonadales</taxon>
        <taxon>Geminigeraceae</taxon>
        <taxon>Guillardia</taxon>
    </lineage>
</organism>
<dbReference type="PaxDb" id="55529-EKX54423"/>
<dbReference type="AlphaFoldDB" id="L1K233"/>
<reference evidence="4 6" key="1">
    <citation type="journal article" date="2012" name="Nature">
        <title>Algal genomes reveal evolutionary mosaicism and the fate of nucleomorphs.</title>
        <authorList>
            <consortium name="DOE Joint Genome Institute"/>
            <person name="Curtis B.A."/>
            <person name="Tanifuji G."/>
            <person name="Burki F."/>
            <person name="Gruber A."/>
            <person name="Irimia M."/>
            <person name="Maruyama S."/>
            <person name="Arias M.C."/>
            <person name="Ball S.G."/>
            <person name="Gile G.H."/>
            <person name="Hirakawa Y."/>
            <person name="Hopkins J.F."/>
            <person name="Kuo A."/>
            <person name="Rensing S.A."/>
            <person name="Schmutz J."/>
            <person name="Symeonidi A."/>
            <person name="Elias M."/>
            <person name="Eveleigh R.J."/>
            <person name="Herman E.K."/>
            <person name="Klute M.J."/>
            <person name="Nakayama T."/>
            <person name="Obornik M."/>
            <person name="Reyes-Prieto A."/>
            <person name="Armbrust E.V."/>
            <person name="Aves S.J."/>
            <person name="Beiko R.G."/>
            <person name="Coutinho P."/>
            <person name="Dacks J.B."/>
            <person name="Durnford D.G."/>
            <person name="Fast N.M."/>
            <person name="Green B.R."/>
            <person name="Grisdale C.J."/>
            <person name="Hempel F."/>
            <person name="Henrissat B."/>
            <person name="Hoppner M.P."/>
            <person name="Ishida K."/>
            <person name="Kim E."/>
            <person name="Koreny L."/>
            <person name="Kroth P.G."/>
            <person name="Liu Y."/>
            <person name="Malik S.B."/>
            <person name="Maier U.G."/>
            <person name="McRose D."/>
            <person name="Mock T."/>
            <person name="Neilson J.A."/>
            <person name="Onodera N.T."/>
            <person name="Poole A.M."/>
            <person name="Pritham E.J."/>
            <person name="Richards T.A."/>
            <person name="Rocap G."/>
            <person name="Roy S.W."/>
            <person name="Sarai C."/>
            <person name="Schaack S."/>
            <person name="Shirato S."/>
            <person name="Slamovits C.H."/>
            <person name="Spencer D.F."/>
            <person name="Suzuki S."/>
            <person name="Worden A.Z."/>
            <person name="Zauner S."/>
            <person name="Barry K."/>
            <person name="Bell C."/>
            <person name="Bharti A.K."/>
            <person name="Crow J.A."/>
            <person name="Grimwood J."/>
            <person name="Kramer R."/>
            <person name="Lindquist E."/>
            <person name="Lucas S."/>
            <person name="Salamov A."/>
            <person name="McFadden G.I."/>
            <person name="Lane C.E."/>
            <person name="Keeling P.J."/>
            <person name="Gray M.W."/>
            <person name="Grigoriev I.V."/>
            <person name="Archibald J.M."/>
        </authorList>
    </citation>
    <scope>NUCLEOTIDE SEQUENCE</scope>
    <source>
        <strain evidence="4 6">CCMP2712</strain>
    </source>
</reference>
<evidence type="ECO:0000313" key="5">
    <source>
        <dbReference type="EnsemblProtists" id="EKX54423"/>
    </source>
</evidence>
<proteinExistence type="inferred from homology"/>
<name>L1K233_GUITC</name>
<dbReference type="RefSeq" id="XP_005841403.1">
    <property type="nucleotide sequence ID" value="XM_005841346.1"/>
</dbReference>
<dbReference type="HOGENOM" id="CLU_925735_0_0_1"/>
<evidence type="ECO:0000313" key="4">
    <source>
        <dbReference type="EMBL" id="EKX54423.1"/>
    </source>
</evidence>
<feature type="region of interest" description="Disordered" evidence="3">
    <location>
        <begin position="1"/>
        <end position="28"/>
    </location>
</feature>